<dbReference type="EMBL" id="LR797258">
    <property type="protein sequence ID" value="CAB4197491.1"/>
    <property type="molecule type" value="Genomic_DNA"/>
</dbReference>
<evidence type="ECO:0000313" key="1">
    <source>
        <dbReference type="EMBL" id="CAB4176436.1"/>
    </source>
</evidence>
<dbReference type="EMBL" id="LR796941">
    <property type="protein sequence ID" value="CAB4176436.1"/>
    <property type="molecule type" value="Genomic_DNA"/>
</dbReference>
<accession>A0A6J5SDE2</accession>
<evidence type="ECO:0000313" key="5">
    <source>
        <dbReference type="EMBL" id="CAB5237955.1"/>
    </source>
</evidence>
<reference evidence="4" key="1">
    <citation type="submission" date="2020-05" db="EMBL/GenBank/DDBJ databases">
        <authorList>
            <person name="Chiriac C."/>
            <person name="Salcher M."/>
            <person name="Ghai R."/>
            <person name="Kavagutti S V."/>
        </authorList>
    </citation>
    <scope>NUCLEOTIDE SEQUENCE</scope>
</reference>
<evidence type="ECO:0000313" key="3">
    <source>
        <dbReference type="EMBL" id="CAB4197491.1"/>
    </source>
</evidence>
<sequence>MTPLLKTYSGTASYQAMSATRLLFRGRMSALTGTITLRRIGETDSVALLTTDAPIQFDGVDLSQMEFVGNSNALKVSGVVQ</sequence>
<organism evidence="4">
    <name type="scientific">uncultured Caudovirales phage</name>
    <dbReference type="NCBI Taxonomy" id="2100421"/>
    <lineage>
        <taxon>Viruses</taxon>
        <taxon>Duplodnaviria</taxon>
        <taxon>Heunggongvirae</taxon>
        <taxon>Uroviricota</taxon>
        <taxon>Caudoviricetes</taxon>
        <taxon>Peduoviridae</taxon>
        <taxon>Maltschvirus</taxon>
        <taxon>Maltschvirus maltsch</taxon>
    </lineage>
</organism>
<gene>
    <name evidence="2" type="ORF">UFOVP1076_28</name>
    <name evidence="3" type="ORF">UFOVP1314_11</name>
    <name evidence="4" type="ORF">UFOVP1427_60</name>
    <name evidence="5" type="ORF">UFOVP1523_3</name>
    <name evidence="1" type="ORF">UFOVP991_28</name>
</gene>
<dbReference type="EMBL" id="LR798456">
    <property type="protein sequence ID" value="CAB5237955.1"/>
    <property type="molecule type" value="Genomic_DNA"/>
</dbReference>
<protein>
    <submittedName>
        <fullName evidence="4">Uncharacterized protein</fullName>
    </submittedName>
</protein>
<evidence type="ECO:0000313" key="4">
    <source>
        <dbReference type="EMBL" id="CAB4211403.1"/>
    </source>
</evidence>
<proteinExistence type="predicted"/>
<evidence type="ECO:0000313" key="2">
    <source>
        <dbReference type="EMBL" id="CAB4182869.1"/>
    </source>
</evidence>
<name>A0A6J5SDE2_9CAUD</name>
<dbReference type="EMBL" id="LR797371">
    <property type="protein sequence ID" value="CAB4211403.1"/>
    <property type="molecule type" value="Genomic_DNA"/>
</dbReference>
<dbReference type="EMBL" id="LR797025">
    <property type="protein sequence ID" value="CAB4182869.1"/>
    <property type="molecule type" value="Genomic_DNA"/>
</dbReference>